<feature type="transmembrane region" description="Helical" evidence="1">
    <location>
        <begin position="20"/>
        <end position="40"/>
    </location>
</feature>
<evidence type="ECO:0000256" key="1">
    <source>
        <dbReference type="SAM" id="Phobius"/>
    </source>
</evidence>
<dbReference type="EMBL" id="BJNQ01000001">
    <property type="protein sequence ID" value="GEC73897.1"/>
    <property type="molecule type" value="Genomic_DNA"/>
</dbReference>
<protein>
    <submittedName>
        <fullName evidence="2">Uncharacterized protein</fullName>
    </submittedName>
</protein>
<feature type="transmembrane region" description="Helical" evidence="1">
    <location>
        <begin position="204"/>
        <end position="223"/>
    </location>
</feature>
<keyword evidence="1" id="KW-0472">Membrane</keyword>
<dbReference type="AlphaFoldDB" id="A0A4Y4B4E3"/>
<comment type="caution">
    <text evidence="2">The sequence shown here is derived from an EMBL/GenBank/DDBJ whole genome shotgun (WGS) entry which is preliminary data.</text>
</comment>
<dbReference type="RefSeq" id="WP_127481455.1">
    <property type="nucleotide sequence ID" value="NZ_BJNQ01000001.1"/>
</dbReference>
<feature type="transmembrane region" description="Helical" evidence="1">
    <location>
        <begin position="55"/>
        <end position="72"/>
    </location>
</feature>
<evidence type="ECO:0000313" key="2">
    <source>
        <dbReference type="EMBL" id="GEC73897.1"/>
    </source>
</evidence>
<feature type="transmembrane region" description="Helical" evidence="1">
    <location>
        <begin position="163"/>
        <end position="184"/>
    </location>
</feature>
<feature type="transmembrane region" description="Helical" evidence="1">
    <location>
        <begin position="84"/>
        <end position="106"/>
    </location>
</feature>
<proteinExistence type="predicted"/>
<sequence>MRRTFNVIRLQLINKGTFVWYPLMILGAAVVISLIIYAMIPGDGPKYGGGGQAPLWYFFAIGMSAMTLTFPFSQAMSITRREFFFGTLLTAILGSTLMGILFLIGGGIEVATNGYGVNGYLFYLPWLWQAGPLGAFVVYFTLALFFFVIGFTGATIYKSWGQLVLLIVSIGLSLVLVGLVFLVTRLELWGDVGAGIMNLGALGIALWGLAVVAVLTAVSFLAFRRAIP</sequence>
<keyword evidence="1" id="KW-0812">Transmembrane</keyword>
<evidence type="ECO:0000313" key="3">
    <source>
        <dbReference type="Proteomes" id="UP000317410"/>
    </source>
</evidence>
<keyword evidence="1" id="KW-1133">Transmembrane helix</keyword>
<gene>
    <name evidence="2" type="ORF">MLI01_00420</name>
</gene>
<accession>A0A4Y4B4E3</accession>
<reference evidence="2 3" key="1">
    <citation type="submission" date="2019-06" db="EMBL/GenBank/DDBJ databases">
        <title>Whole genome shotgun sequence of Microbacterium liquefaciens NBRC 15037.</title>
        <authorList>
            <person name="Hosoyama A."/>
            <person name="Uohara A."/>
            <person name="Ohji S."/>
            <person name="Ichikawa N."/>
        </authorList>
    </citation>
    <scope>NUCLEOTIDE SEQUENCE [LARGE SCALE GENOMIC DNA]</scope>
    <source>
        <strain evidence="2 3">NBRC 15037</strain>
    </source>
</reference>
<feature type="transmembrane region" description="Helical" evidence="1">
    <location>
        <begin position="126"/>
        <end position="151"/>
    </location>
</feature>
<organism evidence="2 3">
    <name type="scientific">Microbacterium maritypicum</name>
    <name type="common">Microbacterium liquefaciens</name>
    <dbReference type="NCBI Taxonomy" id="33918"/>
    <lineage>
        <taxon>Bacteria</taxon>
        <taxon>Bacillati</taxon>
        <taxon>Actinomycetota</taxon>
        <taxon>Actinomycetes</taxon>
        <taxon>Micrococcales</taxon>
        <taxon>Microbacteriaceae</taxon>
        <taxon>Microbacterium</taxon>
    </lineage>
</organism>
<dbReference type="Proteomes" id="UP000317410">
    <property type="component" value="Unassembled WGS sequence"/>
</dbReference>
<name>A0A4Y4B4E3_MICMQ</name>